<feature type="domain" description="Ancillary SecYEG translocon subunit/Cell division coordinator CpoB TPR" evidence="2">
    <location>
        <begin position="26"/>
        <end position="148"/>
    </location>
</feature>
<gene>
    <name evidence="3" type="ORF">GXY80_08685</name>
</gene>
<reference evidence="3" key="2">
    <citation type="submission" date="2020-01" db="EMBL/GenBank/DDBJ databases">
        <authorList>
            <person name="Campanaro S."/>
        </authorList>
    </citation>
    <scope>NUCLEOTIDE SEQUENCE</scope>
    <source>
        <strain evidence="3">AS06rmzACSIP_7</strain>
    </source>
</reference>
<dbReference type="InterPro" id="IPR011990">
    <property type="entry name" value="TPR-like_helical_dom_sf"/>
</dbReference>
<proteinExistence type="predicted"/>
<name>A0A971S1H8_9BACT</name>
<reference evidence="3" key="1">
    <citation type="journal article" date="2020" name="Biotechnol. Biofuels">
        <title>New insights from the biogas microbiome by comprehensive genome-resolved metagenomics of nearly 1600 species originating from multiple anaerobic digesters.</title>
        <authorList>
            <person name="Campanaro S."/>
            <person name="Treu L."/>
            <person name="Rodriguez-R L.M."/>
            <person name="Kovalovszki A."/>
            <person name="Ziels R.M."/>
            <person name="Maus I."/>
            <person name="Zhu X."/>
            <person name="Kougias P.G."/>
            <person name="Basile A."/>
            <person name="Luo G."/>
            <person name="Schluter A."/>
            <person name="Konstantinidis K.T."/>
            <person name="Angelidaki I."/>
        </authorList>
    </citation>
    <scope>NUCLEOTIDE SEQUENCE</scope>
    <source>
        <strain evidence="3">AS06rmzACSIP_7</strain>
    </source>
</reference>
<dbReference type="InterPro" id="IPR018704">
    <property type="entry name" value="SecYEG/CpoB_TPR"/>
</dbReference>
<sequence length="154" mass="17271">MAAGKTKELVKKPDFLITSIETAYMFMRTNFRFFVAGAIVFVLAVAAVYGYTIYAGNQEEKAQSVLFQGIRSFEEYTQTGKEESLANAENTFQTLIKQKRGKAYHVAKLYLATIYSLKGKTGEAKSLYQEIVKKSPGTMLKTLAERALLNLDKK</sequence>
<evidence type="ECO:0000313" key="3">
    <source>
        <dbReference type="EMBL" id="NLW35539.1"/>
    </source>
</evidence>
<feature type="transmembrane region" description="Helical" evidence="1">
    <location>
        <begin position="33"/>
        <end position="54"/>
    </location>
</feature>
<comment type="caution">
    <text evidence="3">The sequence shown here is derived from an EMBL/GenBank/DDBJ whole genome shotgun (WGS) entry which is preliminary data.</text>
</comment>
<evidence type="ECO:0000259" key="2">
    <source>
        <dbReference type="Pfam" id="PF09976"/>
    </source>
</evidence>
<dbReference type="Proteomes" id="UP000777265">
    <property type="component" value="Unassembled WGS sequence"/>
</dbReference>
<protein>
    <submittedName>
        <fullName evidence="3">Tetratricopeptide repeat protein</fullName>
    </submittedName>
</protein>
<keyword evidence="1" id="KW-0472">Membrane</keyword>
<dbReference type="EMBL" id="JAAYEE010000140">
    <property type="protein sequence ID" value="NLW35539.1"/>
    <property type="molecule type" value="Genomic_DNA"/>
</dbReference>
<organism evidence="3 4">
    <name type="scientific">Syntrophorhabdus aromaticivorans</name>
    <dbReference type="NCBI Taxonomy" id="328301"/>
    <lineage>
        <taxon>Bacteria</taxon>
        <taxon>Pseudomonadati</taxon>
        <taxon>Thermodesulfobacteriota</taxon>
        <taxon>Syntrophorhabdia</taxon>
        <taxon>Syntrophorhabdales</taxon>
        <taxon>Syntrophorhabdaceae</taxon>
        <taxon>Syntrophorhabdus</taxon>
    </lineage>
</organism>
<keyword evidence="1" id="KW-0812">Transmembrane</keyword>
<dbReference type="Pfam" id="PF09976">
    <property type="entry name" value="TPR_21"/>
    <property type="match status" value="1"/>
</dbReference>
<evidence type="ECO:0000256" key="1">
    <source>
        <dbReference type="SAM" id="Phobius"/>
    </source>
</evidence>
<dbReference type="AlphaFoldDB" id="A0A971S1H8"/>
<dbReference type="Gene3D" id="1.25.40.10">
    <property type="entry name" value="Tetratricopeptide repeat domain"/>
    <property type="match status" value="1"/>
</dbReference>
<evidence type="ECO:0000313" key="4">
    <source>
        <dbReference type="Proteomes" id="UP000777265"/>
    </source>
</evidence>
<accession>A0A971S1H8</accession>
<keyword evidence="1" id="KW-1133">Transmembrane helix</keyword>